<reference evidence="1 2" key="1">
    <citation type="submission" date="2017-09" db="EMBL/GenBank/DDBJ databases">
        <title>Depth-based differentiation of microbial function through sediment-hosted aquifers and enrichment of novel symbionts in the deep terrestrial subsurface.</title>
        <authorList>
            <person name="Probst A.J."/>
            <person name="Ladd B."/>
            <person name="Jarett J.K."/>
            <person name="Geller-Mcgrath D.E."/>
            <person name="Sieber C.M."/>
            <person name="Emerson J.B."/>
            <person name="Anantharaman K."/>
            <person name="Thomas B.C."/>
            <person name="Malmstrom R."/>
            <person name="Stieglmeier M."/>
            <person name="Klingl A."/>
            <person name="Woyke T."/>
            <person name="Ryan C.M."/>
            <person name="Banfield J.F."/>
        </authorList>
    </citation>
    <scope>NUCLEOTIDE SEQUENCE [LARGE SCALE GENOMIC DNA]</scope>
    <source>
        <strain evidence="1">CG11_big_fil_rev_8_21_14_0_20_35_14</strain>
    </source>
</reference>
<dbReference type="EMBL" id="PCWO01000048">
    <property type="protein sequence ID" value="PIR04639.1"/>
    <property type="molecule type" value="Genomic_DNA"/>
</dbReference>
<evidence type="ECO:0000313" key="2">
    <source>
        <dbReference type="Proteomes" id="UP000229893"/>
    </source>
</evidence>
<gene>
    <name evidence="1" type="ORF">COV57_03320</name>
</gene>
<proteinExistence type="predicted"/>
<organism evidence="1 2">
    <name type="scientific">Candidatus Liptonbacteria bacterium CG11_big_fil_rev_8_21_14_0_20_35_14</name>
    <dbReference type="NCBI Taxonomy" id="1974634"/>
    <lineage>
        <taxon>Bacteria</taxon>
        <taxon>Candidatus Liptoniibacteriota</taxon>
    </lineage>
</organism>
<evidence type="ECO:0000313" key="1">
    <source>
        <dbReference type="EMBL" id="PIR04639.1"/>
    </source>
</evidence>
<comment type="caution">
    <text evidence="1">The sequence shown here is derived from an EMBL/GenBank/DDBJ whole genome shotgun (WGS) entry which is preliminary data.</text>
</comment>
<protein>
    <submittedName>
        <fullName evidence="1">Uncharacterized protein</fullName>
    </submittedName>
</protein>
<dbReference type="Proteomes" id="UP000229893">
    <property type="component" value="Unassembled WGS sequence"/>
</dbReference>
<name>A0A2H0N6V9_9BACT</name>
<dbReference type="AlphaFoldDB" id="A0A2H0N6V9"/>
<sequence length="115" mass="13579">MVVMIGEIKNDARYIWTNHAQYKMGYYRISPSLVKRIVRFPERIEESIVDDLVAVMKKSSSKKEEIWVMYELYSGEKVEKPKIKIITTWRYPGESSARDPIPEDILQEIKAILNR</sequence>
<accession>A0A2H0N6V9</accession>